<evidence type="ECO:0000256" key="1">
    <source>
        <dbReference type="ARBA" id="ARBA00009648"/>
    </source>
</evidence>
<gene>
    <name evidence="6" type="ORF">WA026_006642</name>
</gene>
<dbReference type="PANTHER" id="PTHR46674">
    <property type="entry name" value="INACTIVE PEPTIDYL-PROLYL CIS-TRANS ISOMERASE FKBP6"/>
    <property type="match status" value="1"/>
</dbReference>
<dbReference type="InterPro" id="IPR046357">
    <property type="entry name" value="PPIase_dom_sf"/>
</dbReference>
<keyword evidence="2" id="KW-0677">Repeat</keyword>
<dbReference type="AlphaFoldDB" id="A0AAW1UGA0"/>
<name>A0AAW1UGA0_9CUCU</name>
<accession>A0AAW1UGA0</accession>
<keyword evidence="7" id="KW-1185">Reference proteome</keyword>
<comment type="caution">
    <text evidence="6">The sequence shown here is derived from an EMBL/GenBank/DDBJ whole genome shotgun (WGS) entry which is preliminary data.</text>
</comment>
<comment type="catalytic activity">
    <reaction evidence="4">
        <text>[protein]-peptidylproline (omega=180) = [protein]-peptidylproline (omega=0)</text>
        <dbReference type="Rhea" id="RHEA:16237"/>
        <dbReference type="Rhea" id="RHEA-COMP:10747"/>
        <dbReference type="Rhea" id="RHEA-COMP:10748"/>
        <dbReference type="ChEBI" id="CHEBI:83833"/>
        <dbReference type="ChEBI" id="CHEBI:83834"/>
        <dbReference type="EC" id="5.2.1.8"/>
    </reaction>
</comment>
<keyword evidence="3" id="KW-0802">TPR repeat</keyword>
<dbReference type="GO" id="GO:0007283">
    <property type="term" value="P:spermatogenesis"/>
    <property type="evidence" value="ECO:0007669"/>
    <property type="project" value="TreeGrafter"/>
</dbReference>
<dbReference type="Gene3D" id="3.10.50.40">
    <property type="match status" value="1"/>
</dbReference>
<sequence length="364" mass="41629">MAKLSEGISIQQLIDGGAEFEVSIKEAEDYEEYNSEDENIQETLLKFNNMNCLQDENGYNEGEPFEIIAKEMIDLIPDGGVKKKVLREGYGELPPDLAVVKVDYNAYVEYEATPFDSTYSRRKKHEFILNNAEVIPGLDIGVQSMKITEKAQFLLTPQYAYGVLGCLGRVPKNTSVLFEVELHEIVDSGAALSYNQLSEDNKQQFQQVYNYCLAICARAKDKFQKNINDALKEYNTAMYKLENVELKDYHEQEKQQDLLLRLYTNILVCYTRLDKPKKGCIAANKIYEIAKGIRMKIPAKVYFSNAKCLRMLGEFAQAKRKLEIARSLEPRNPDIANEFILLKEDIEKHKKTESSMAKAFVVKS</sequence>
<dbReference type="InterPro" id="IPR011990">
    <property type="entry name" value="TPR-like_helical_dom_sf"/>
</dbReference>
<dbReference type="EMBL" id="JARQZJ010000062">
    <property type="protein sequence ID" value="KAK9879577.1"/>
    <property type="molecule type" value="Genomic_DNA"/>
</dbReference>
<dbReference type="GO" id="GO:0005737">
    <property type="term" value="C:cytoplasm"/>
    <property type="evidence" value="ECO:0007669"/>
    <property type="project" value="TreeGrafter"/>
</dbReference>
<dbReference type="SUPFAM" id="SSF54534">
    <property type="entry name" value="FKBP-like"/>
    <property type="match status" value="1"/>
</dbReference>
<dbReference type="SUPFAM" id="SSF48452">
    <property type="entry name" value="TPR-like"/>
    <property type="match status" value="1"/>
</dbReference>
<dbReference type="GO" id="GO:0051879">
    <property type="term" value="F:Hsp90 protein binding"/>
    <property type="evidence" value="ECO:0007669"/>
    <property type="project" value="TreeGrafter"/>
</dbReference>
<dbReference type="InterPro" id="IPR001179">
    <property type="entry name" value="PPIase_FKBP_dom"/>
</dbReference>
<dbReference type="PANTHER" id="PTHR46674:SF1">
    <property type="entry name" value="INACTIVE PEPTIDYL-PROLYL CIS-TRANS ISOMERASE FKBP6"/>
    <property type="match status" value="1"/>
</dbReference>
<keyword evidence="4" id="KW-0413">Isomerase</keyword>
<evidence type="ECO:0000256" key="3">
    <source>
        <dbReference type="ARBA" id="ARBA00022803"/>
    </source>
</evidence>
<comment type="similarity">
    <text evidence="1">Belongs to the FKBP6 family.</text>
</comment>
<evidence type="ECO:0000256" key="2">
    <source>
        <dbReference type="ARBA" id="ARBA00022737"/>
    </source>
</evidence>
<dbReference type="InterPro" id="IPR042282">
    <property type="entry name" value="FKBP6/shu"/>
</dbReference>
<reference evidence="6 7" key="1">
    <citation type="submission" date="2023-03" db="EMBL/GenBank/DDBJ databases">
        <title>Genome insight into feeding habits of ladybird beetles.</title>
        <authorList>
            <person name="Li H.-S."/>
            <person name="Huang Y.-H."/>
            <person name="Pang H."/>
        </authorList>
    </citation>
    <scope>NUCLEOTIDE SEQUENCE [LARGE SCALE GENOMIC DNA]</scope>
    <source>
        <strain evidence="6">SYSU_2023b</strain>
        <tissue evidence="6">Whole body</tissue>
    </source>
</reference>
<dbReference type="EC" id="5.2.1.8" evidence="4"/>
<organism evidence="6 7">
    <name type="scientific">Henosepilachna vigintioctopunctata</name>
    <dbReference type="NCBI Taxonomy" id="420089"/>
    <lineage>
        <taxon>Eukaryota</taxon>
        <taxon>Metazoa</taxon>
        <taxon>Ecdysozoa</taxon>
        <taxon>Arthropoda</taxon>
        <taxon>Hexapoda</taxon>
        <taxon>Insecta</taxon>
        <taxon>Pterygota</taxon>
        <taxon>Neoptera</taxon>
        <taxon>Endopterygota</taxon>
        <taxon>Coleoptera</taxon>
        <taxon>Polyphaga</taxon>
        <taxon>Cucujiformia</taxon>
        <taxon>Coccinelloidea</taxon>
        <taxon>Coccinellidae</taxon>
        <taxon>Epilachninae</taxon>
        <taxon>Epilachnini</taxon>
        <taxon>Henosepilachna</taxon>
    </lineage>
</organism>
<evidence type="ECO:0000256" key="4">
    <source>
        <dbReference type="PROSITE-ProRule" id="PRU00277"/>
    </source>
</evidence>
<dbReference type="Proteomes" id="UP001431783">
    <property type="component" value="Unassembled WGS sequence"/>
</dbReference>
<evidence type="ECO:0000313" key="6">
    <source>
        <dbReference type="EMBL" id="KAK9879577.1"/>
    </source>
</evidence>
<dbReference type="Gene3D" id="1.25.40.10">
    <property type="entry name" value="Tetratricopeptide repeat domain"/>
    <property type="match status" value="1"/>
</dbReference>
<feature type="domain" description="PPIase FKBP-type" evidence="5">
    <location>
        <begin position="97"/>
        <end position="186"/>
    </location>
</feature>
<proteinExistence type="inferred from homology"/>
<evidence type="ECO:0000259" key="5">
    <source>
        <dbReference type="PROSITE" id="PS50059"/>
    </source>
</evidence>
<dbReference type="GO" id="GO:0003755">
    <property type="term" value="F:peptidyl-prolyl cis-trans isomerase activity"/>
    <property type="evidence" value="ECO:0007669"/>
    <property type="project" value="UniProtKB-KW"/>
</dbReference>
<dbReference type="PROSITE" id="PS50059">
    <property type="entry name" value="FKBP_PPIASE"/>
    <property type="match status" value="1"/>
</dbReference>
<evidence type="ECO:0000313" key="7">
    <source>
        <dbReference type="Proteomes" id="UP001431783"/>
    </source>
</evidence>
<protein>
    <recommendedName>
        <fullName evidence="4">peptidylprolyl isomerase</fullName>
        <ecNumber evidence="4">5.2.1.8</ecNumber>
    </recommendedName>
</protein>
<dbReference type="Pfam" id="PF00254">
    <property type="entry name" value="FKBP_C"/>
    <property type="match status" value="1"/>
</dbReference>
<keyword evidence="4" id="KW-0697">Rotamase</keyword>
<dbReference type="GO" id="GO:0034587">
    <property type="term" value="P:piRNA processing"/>
    <property type="evidence" value="ECO:0007669"/>
    <property type="project" value="TreeGrafter"/>
</dbReference>